<dbReference type="SMART" id="SM00454">
    <property type="entry name" value="SAM"/>
    <property type="match status" value="1"/>
</dbReference>
<dbReference type="InterPro" id="IPR011992">
    <property type="entry name" value="EF-hand-dom_pair"/>
</dbReference>
<dbReference type="Pfam" id="PF13499">
    <property type="entry name" value="EF-hand_7"/>
    <property type="match status" value="1"/>
</dbReference>
<accession>A0A1V9Z2Q7</accession>
<keyword evidence="3" id="KW-0106">Calcium</keyword>
<dbReference type="InterPro" id="IPR018247">
    <property type="entry name" value="EF_Hand_1_Ca_BS"/>
</dbReference>
<dbReference type="InterPro" id="IPR001660">
    <property type="entry name" value="SAM"/>
</dbReference>
<dbReference type="InterPro" id="IPR002125">
    <property type="entry name" value="CMP_dCMP_dom"/>
</dbReference>
<dbReference type="SUPFAM" id="SSF53927">
    <property type="entry name" value="Cytidine deaminase-like"/>
    <property type="match status" value="1"/>
</dbReference>
<evidence type="ECO:0000256" key="4">
    <source>
        <dbReference type="SAM" id="MobiDB-lite"/>
    </source>
</evidence>
<feature type="domain" description="SAM" evidence="5">
    <location>
        <begin position="266"/>
        <end position="331"/>
    </location>
</feature>
<sequence>MATQKSRGDLRGMEIHVEQVLDSVRQVALKKYSGAAPKKPPALAHAAWKCHAALGAMRRTSRSIFQSSEDSASGDDLRQTNDAASVKRVDHQLKRYAQHYFNGLSACSAVKGTTKLSLVIESAVQQQTKCRHKSETGASVGVAILSQSGEVFTASTQDPGLDICPERLALLKLTSDDGDHCVEGVAISSSDPLFYPYPCGNCREFMAQFGDFPVYLIRKSLEYERTSSHALYPQALKQPIILPSHPKTTVAQPHLRERSKLPPKDWGLDHVVDWLIEDVGLQEYARTFQAHHVDGAMLSYLQESDLEYLLCIENPLHRRRLGVSLDRLRDAEKSQDGIAFGQLQDYLAVLDMDRINMVVKLKHAFDAVDTNKDGAIGFEAVRAALARLEYSVNASSVEAWIQARTPDARVSFPEFALAYCSTWTASTPTAMLPVPKLDLVAIRQSFERVDADGSGVIERAELVRALEQLGRTDCEIKAAEWFAQVDEDASGTISFPEFIFRYTQLQGTDISPLRQAFDRIAKGELRCQVKSLPRFFRDLYVRYDDAALDKYMAARTETSPGLSFAETILVYFLFVTEPEPIATTEMYHKHRIVQLQHSGHVRLCTKSPEAYSPEKRHETAKSQEEPSKLMQYQRATKQQAVQEAKHESKEDDDDSEDEGKLQDEFANVHNTFRRFQAKRLTTPEALQALTELGIVLPRAQMLEYFTRHGFGTMREITYADLVRSYQQLRQVKPAYSRASARRHQRLHHSHAQKMQAAKALLNGELGKPFTREEFDAYYRRQHKHQQEGKDDDDDDSPQRKQRADELHRLCRQNVAQPNSKANPSDSDDDGSVGDVPRRSRQKFEIGDRVADKTRSWGPGTLIRLYESYGAGDVHFDSGLKRRNVALSSLRRFRDAPLASFATPSPFAVGDAVLVRYHGTKLWRAATVRKVRPHLEYDVAYAGREVEKHVPHRYVRRAFAADDATEEFQEGAKVEARTKESATYRPGRVVGVRPNGTYDVRFEHEKAVKERLPRHWLRKRDGDTGDTGDTGDDDEEGGVGLTEGDCVEARFEGQHAYLSGIIARCRSDGSCDIEYDNGEIERRVEKDLIRKITPLAKGDAVEARFGGKDKYFKGRVVHVHGDKTLDIEYEDGDEERRVDPKLVRRMQVSATEFVKGSAVEARFGGKDKYFKGRVVHVHGDKTLDIEYEDGDEERRVDPKLVRALPTASKTQQDKYFKGKIAHVHSDGSLDIEYDDGDEERRVDPTLVRALPTASKASQFTKGDVVEARFGGKDKYFKGKIAHVHSDGSLDVAYDDGDEERRVKPELVRSLADAYEDEDAFEE</sequence>
<proteinExistence type="predicted"/>
<feature type="compositionally biased region" description="Basic and acidic residues" evidence="4">
    <location>
        <begin position="835"/>
        <end position="846"/>
    </location>
</feature>
<dbReference type="PROSITE" id="PS00018">
    <property type="entry name" value="EF_HAND_1"/>
    <property type="match status" value="2"/>
</dbReference>
<dbReference type="EMBL" id="JNBR01000467">
    <property type="protein sequence ID" value="OQR92299.1"/>
    <property type="molecule type" value="Genomic_DNA"/>
</dbReference>
<dbReference type="PROSITE" id="PS50222">
    <property type="entry name" value="EF_HAND_2"/>
    <property type="match status" value="3"/>
</dbReference>
<feature type="region of interest" description="Disordered" evidence="4">
    <location>
        <begin position="781"/>
        <end position="802"/>
    </location>
</feature>
<comment type="caution">
    <text evidence="8">The sequence shown here is derived from an EMBL/GenBank/DDBJ whole genome shotgun (WGS) entry which is preliminary data.</text>
</comment>
<name>A0A1V9Z2Q7_ACHHY</name>
<dbReference type="Pfam" id="PF13202">
    <property type="entry name" value="EF-hand_5"/>
    <property type="match status" value="1"/>
</dbReference>
<dbReference type="CDD" id="cd01283">
    <property type="entry name" value="cytidine_deaminase"/>
    <property type="match status" value="1"/>
</dbReference>
<dbReference type="Pfam" id="PF00536">
    <property type="entry name" value="SAM_1"/>
    <property type="match status" value="1"/>
</dbReference>
<feature type="domain" description="CMP/dCMP-type deaminase" evidence="7">
    <location>
        <begin position="114"/>
        <end position="239"/>
    </location>
</feature>
<dbReference type="InterPro" id="IPR039647">
    <property type="entry name" value="EF_hand_pair_protein_CML-like"/>
</dbReference>
<feature type="region of interest" description="Disordered" evidence="4">
    <location>
        <begin position="814"/>
        <end position="846"/>
    </location>
</feature>
<organism evidence="8 9">
    <name type="scientific">Achlya hypogyna</name>
    <name type="common">Oomycete</name>
    <name type="synonym">Protoachlya hypogyna</name>
    <dbReference type="NCBI Taxonomy" id="1202772"/>
    <lineage>
        <taxon>Eukaryota</taxon>
        <taxon>Sar</taxon>
        <taxon>Stramenopiles</taxon>
        <taxon>Oomycota</taxon>
        <taxon>Saprolegniomycetes</taxon>
        <taxon>Saprolegniales</taxon>
        <taxon>Achlyaceae</taxon>
        <taxon>Achlya</taxon>
    </lineage>
</organism>
<dbReference type="OrthoDB" id="414540at2759"/>
<dbReference type="Proteomes" id="UP000243579">
    <property type="component" value="Unassembled WGS sequence"/>
</dbReference>
<feature type="region of interest" description="Disordered" evidence="4">
    <location>
        <begin position="1017"/>
        <end position="1038"/>
    </location>
</feature>
<dbReference type="Gene3D" id="1.10.238.10">
    <property type="entry name" value="EF-hand"/>
    <property type="match status" value="2"/>
</dbReference>
<evidence type="ECO:0000259" key="6">
    <source>
        <dbReference type="PROSITE" id="PS50222"/>
    </source>
</evidence>
<evidence type="ECO:0000256" key="1">
    <source>
        <dbReference type="ARBA" id="ARBA00022723"/>
    </source>
</evidence>
<feature type="compositionally biased region" description="Acidic residues" evidence="4">
    <location>
        <begin position="1023"/>
        <end position="1036"/>
    </location>
</feature>
<evidence type="ECO:0000259" key="7">
    <source>
        <dbReference type="PROSITE" id="PS51747"/>
    </source>
</evidence>
<dbReference type="STRING" id="1202772.A0A1V9Z2Q7"/>
<feature type="compositionally biased region" description="Basic and acidic residues" evidence="4">
    <location>
        <begin position="612"/>
        <end position="627"/>
    </location>
</feature>
<evidence type="ECO:0000259" key="5">
    <source>
        <dbReference type="PROSITE" id="PS50105"/>
    </source>
</evidence>
<keyword evidence="1" id="KW-0479">Metal-binding</keyword>
<dbReference type="Gene3D" id="3.40.140.10">
    <property type="entry name" value="Cytidine Deaminase, domain 2"/>
    <property type="match status" value="1"/>
</dbReference>
<dbReference type="InterPro" id="IPR016193">
    <property type="entry name" value="Cytidine_deaminase-like"/>
</dbReference>
<dbReference type="InterPro" id="IPR013761">
    <property type="entry name" value="SAM/pointed_sf"/>
</dbReference>
<reference evidence="8 9" key="1">
    <citation type="journal article" date="2014" name="Genome Biol. Evol.">
        <title>The secreted proteins of Achlya hypogyna and Thraustotheca clavata identify the ancestral oomycete secretome and reveal gene acquisitions by horizontal gene transfer.</title>
        <authorList>
            <person name="Misner I."/>
            <person name="Blouin N."/>
            <person name="Leonard G."/>
            <person name="Richards T.A."/>
            <person name="Lane C.E."/>
        </authorList>
    </citation>
    <scope>NUCLEOTIDE SEQUENCE [LARGE SCALE GENOMIC DNA]</scope>
    <source>
        <strain evidence="8 9">ATCC 48635</strain>
    </source>
</reference>
<dbReference type="SMART" id="SM00054">
    <property type="entry name" value="EFh"/>
    <property type="match status" value="3"/>
</dbReference>
<dbReference type="SUPFAM" id="SSF47473">
    <property type="entry name" value="EF-hand"/>
    <property type="match status" value="1"/>
</dbReference>
<feature type="domain" description="EF-hand" evidence="6">
    <location>
        <begin position="473"/>
        <end position="508"/>
    </location>
</feature>
<feature type="domain" description="EF-hand" evidence="6">
    <location>
        <begin position="437"/>
        <end position="472"/>
    </location>
</feature>
<evidence type="ECO:0000256" key="2">
    <source>
        <dbReference type="ARBA" id="ARBA00022737"/>
    </source>
</evidence>
<dbReference type="CDD" id="cd00051">
    <property type="entry name" value="EFh"/>
    <property type="match status" value="1"/>
</dbReference>
<evidence type="ECO:0000313" key="9">
    <source>
        <dbReference type="Proteomes" id="UP000243579"/>
    </source>
</evidence>
<feature type="compositionally biased region" description="Basic residues" evidence="4">
    <location>
        <begin position="739"/>
        <end position="751"/>
    </location>
</feature>
<gene>
    <name evidence="8" type="ORF">ACHHYP_03845</name>
</gene>
<dbReference type="Gene3D" id="1.10.150.50">
    <property type="entry name" value="Transcription Factor, Ets-1"/>
    <property type="match status" value="1"/>
</dbReference>
<keyword evidence="2" id="KW-0677">Repeat</keyword>
<dbReference type="SMART" id="SM00743">
    <property type="entry name" value="Agenet"/>
    <property type="match status" value="5"/>
</dbReference>
<feature type="domain" description="EF-hand" evidence="6">
    <location>
        <begin position="356"/>
        <end position="391"/>
    </location>
</feature>
<dbReference type="CDD" id="cd04508">
    <property type="entry name" value="Tudor_SF"/>
    <property type="match status" value="5"/>
</dbReference>
<dbReference type="GO" id="GO:0005509">
    <property type="term" value="F:calcium ion binding"/>
    <property type="evidence" value="ECO:0007669"/>
    <property type="project" value="InterPro"/>
</dbReference>
<evidence type="ECO:0000313" key="8">
    <source>
        <dbReference type="EMBL" id="OQR92299.1"/>
    </source>
</evidence>
<keyword evidence="9" id="KW-1185">Reference proteome</keyword>
<dbReference type="Gene3D" id="2.30.30.140">
    <property type="match status" value="7"/>
</dbReference>
<dbReference type="SMART" id="SM00333">
    <property type="entry name" value="TUDOR"/>
    <property type="match status" value="5"/>
</dbReference>
<feature type="region of interest" description="Disordered" evidence="4">
    <location>
        <begin position="607"/>
        <end position="659"/>
    </location>
</feature>
<dbReference type="PROSITE" id="PS50105">
    <property type="entry name" value="SAM_DOMAIN"/>
    <property type="match status" value="1"/>
</dbReference>
<evidence type="ECO:0000256" key="3">
    <source>
        <dbReference type="ARBA" id="ARBA00022837"/>
    </source>
</evidence>
<feature type="region of interest" description="Disordered" evidence="4">
    <location>
        <begin position="735"/>
        <end position="755"/>
    </location>
</feature>
<dbReference type="InterPro" id="IPR002048">
    <property type="entry name" value="EF_hand_dom"/>
</dbReference>
<dbReference type="PROSITE" id="PS51747">
    <property type="entry name" value="CYT_DCMP_DEAMINASES_2"/>
    <property type="match status" value="1"/>
</dbReference>
<protein>
    <submittedName>
        <fullName evidence="8">Uncharacterized protein</fullName>
    </submittedName>
</protein>
<dbReference type="SUPFAM" id="SSF47769">
    <property type="entry name" value="SAM/Pointed domain"/>
    <property type="match status" value="1"/>
</dbReference>
<dbReference type="InterPro" id="IPR014002">
    <property type="entry name" value="Agenet_dom_plant"/>
</dbReference>
<feature type="compositionally biased region" description="Polar residues" evidence="4">
    <location>
        <begin position="814"/>
        <end position="823"/>
    </location>
</feature>
<dbReference type="InterPro" id="IPR002999">
    <property type="entry name" value="Tudor"/>
</dbReference>
<dbReference type="GO" id="GO:0003824">
    <property type="term" value="F:catalytic activity"/>
    <property type="evidence" value="ECO:0007669"/>
    <property type="project" value="InterPro"/>
</dbReference>
<dbReference type="PANTHER" id="PTHR10891">
    <property type="entry name" value="EF-HAND CALCIUM-BINDING DOMAIN CONTAINING PROTEIN"/>
    <property type="match status" value="1"/>
</dbReference>